<dbReference type="GO" id="GO:0031297">
    <property type="term" value="P:replication fork processing"/>
    <property type="evidence" value="ECO:0007669"/>
    <property type="project" value="TreeGrafter"/>
</dbReference>
<dbReference type="GO" id="GO:0042800">
    <property type="term" value="F:histone H3K4 methyltransferase activity"/>
    <property type="evidence" value="ECO:0007669"/>
    <property type="project" value="TreeGrafter"/>
</dbReference>
<dbReference type="GO" id="GO:0000793">
    <property type="term" value="C:condensed chromosome"/>
    <property type="evidence" value="ECO:0007669"/>
    <property type="project" value="TreeGrafter"/>
</dbReference>
<dbReference type="AlphaFoldDB" id="A0A8X6TUX5"/>
<protein>
    <submittedName>
        <fullName evidence="1">Mariner transposase</fullName>
    </submittedName>
</protein>
<gene>
    <name evidence="1" type="ORF">NPIL_67701</name>
</gene>
<dbReference type="InterPro" id="IPR052709">
    <property type="entry name" value="Transposase-MT_Hybrid"/>
</dbReference>
<name>A0A8X6TUX5_NEPPI</name>
<dbReference type="Pfam" id="PF01359">
    <property type="entry name" value="Transposase_1"/>
    <property type="match status" value="1"/>
</dbReference>
<dbReference type="InterPro" id="IPR036397">
    <property type="entry name" value="RNaseH_sf"/>
</dbReference>
<proteinExistence type="predicted"/>
<evidence type="ECO:0000313" key="2">
    <source>
        <dbReference type="Proteomes" id="UP000887013"/>
    </source>
</evidence>
<dbReference type="OrthoDB" id="616263at2759"/>
<dbReference type="GO" id="GO:0000729">
    <property type="term" value="P:DNA double-strand break processing"/>
    <property type="evidence" value="ECO:0007669"/>
    <property type="project" value="TreeGrafter"/>
</dbReference>
<organism evidence="1 2">
    <name type="scientific">Nephila pilipes</name>
    <name type="common">Giant wood spider</name>
    <name type="synonym">Nephila maculata</name>
    <dbReference type="NCBI Taxonomy" id="299642"/>
    <lineage>
        <taxon>Eukaryota</taxon>
        <taxon>Metazoa</taxon>
        <taxon>Ecdysozoa</taxon>
        <taxon>Arthropoda</taxon>
        <taxon>Chelicerata</taxon>
        <taxon>Arachnida</taxon>
        <taxon>Araneae</taxon>
        <taxon>Araneomorphae</taxon>
        <taxon>Entelegynae</taxon>
        <taxon>Araneoidea</taxon>
        <taxon>Nephilidae</taxon>
        <taxon>Nephila</taxon>
    </lineage>
</organism>
<dbReference type="GO" id="GO:0044547">
    <property type="term" value="F:DNA topoisomerase binding"/>
    <property type="evidence" value="ECO:0007669"/>
    <property type="project" value="TreeGrafter"/>
</dbReference>
<dbReference type="GO" id="GO:0046975">
    <property type="term" value="F:histone H3K36 methyltransferase activity"/>
    <property type="evidence" value="ECO:0007669"/>
    <property type="project" value="TreeGrafter"/>
</dbReference>
<dbReference type="InterPro" id="IPR001888">
    <property type="entry name" value="Transposase_1"/>
</dbReference>
<dbReference type="Gene3D" id="3.30.420.10">
    <property type="entry name" value="Ribonuclease H-like superfamily/Ribonuclease H"/>
    <property type="match status" value="1"/>
</dbReference>
<dbReference type="GO" id="GO:0000014">
    <property type="term" value="F:single-stranded DNA endodeoxyribonuclease activity"/>
    <property type="evidence" value="ECO:0007669"/>
    <property type="project" value="TreeGrafter"/>
</dbReference>
<dbReference type="GO" id="GO:0003690">
    <property type="term" value="F:double-stranded DNA binding"/>
    <property type="evidence" value="ECO:0007669"/>
    <property type="project" value="TreeGrafter"/>
</dbReference>
<dbReference type="GO" id="GO:0005634">
    <property type="term" value="C:nucleus"/>
    <property type="evidence" value="ECO:0007669"/>
    <property type="project" value="TreeGrafter"/>
</dbReference>
<keyword evidence="2" id="KW-1185">Reference proteome</keyword>
<dbReference type="PANTHER" id="PTHR46060">
    <property type="entry name" value="MARINER MOS1 TRANSPOSASE-LIKE PROTEIN"/>
    <property type="match status" value="1"/>
</dbReference>
<dbReference type="GO" id="GO:0003697">
    <property type="term" value="F:single-stranded DNA binding"/>
    <property type="evidence" value="ECO:0007669"/>
    <property type="project" value="TreeGrafter"/>
</dbReference>
<dbReference type="GO" id="GO:0006303">
    <property type="term" value="P:double-strand break repair via nonhomologous end joining"/>
    <property type="evidence" value="ECO:0007669"/>
    <property type="project" value="TreeGrafter"/>
</dbReference>
<dbReference type="Proteomes" id="UP000887013">
    <property type="component" value="Unassembled WGS sequence"/>
</dbReference>
<dbReference type="GO" id="GO:0044774">
    <property type="term" value="P:mitotic DNA integrity checkpoint signaling"/>
    <property type="evidence" value="ECO:0007669"/>
    <property type="project" value="TreeGrafter"/>
</dbReference>
<accession>A0A8X6TUX5</accession>
<dbReference type="GO" id="GO:0035861">
    <property type="term" value="C:site of double-strand break"/>
    <property type="evidence" value="ECO:0007669"/>
    <property type="project" value="TreeGrafter"/>
</dbReference>
<comment type="caution">
    <text evidence="1">The sequence shown here is derived from an EMBL/GenBank/DDBJ whole genome shotgun (WGS) entry which is preliminary data.</text>
</comment>
<dbReference type="GO" id="GO:0015074">
    <property type="term" value="P:DNA integration"/>
    <property type="evidence" value="ECO:0007669"/>
    <property type="project" value="TreeGrafter"/>
</dbReference>
<reference evidence="1" key="1">
    <citation type="submission" date="2020-08" db="EMBL/GenBank/DDBJ databases">
        <title>Multicomponent nature underlies the extraordinary mechanical properties of spider dragline silk.</title>
        <authorList>
            <person name="Kono N."/>
            <person name="Nakamura H."/>
            <person name="Mori M."/>
            <person name="Yoshida Y."/>
            <person name="Ohtoshi R."/>
            <person name="Malay A.D."/>
            <person name="Moran D.A.P."/>
            <person name="Tomita M."/>
            <person name="Numata K."/>
            <person name="Arakawa K."/>
        </authorList>
    </citation>
    <scope>NUCLEOTIDE SEQUENCE</scope>
</reference>
<sequence>MVNVWWSSAGMIRCDFKKPDVWITVETYCNQLDEIILKLKEKQPRLVKRSIPIFLYANGIIHTAQMNVEKLQALEFGISSTSSIFTRPNHC</sequence>
<dbReference type="EMBL" id="BMAW01113846">
    <property type="protein sequence ID" value="GFT59142.1"/>
    <property type="molecule type" value="Genomic_DNA"/>
</dbReference>
<evidence type="ECO:0000313" key="1">
    <source>
        <dbReference type="EMBL" id="GFT59142.1"/>
    </source>
</evidence>
<dbReference type="PANTHER" id="PTHR46060:SF2">
    <property type="entry name" value="HISTONE-LYSINE N-METHYLTRANSFERASE SETMAR"/>
    <property type="match status" value="1"/>
</dbReference>